<dbReference type="EMBL" id="SMMG02000004">
    <property type="protein sequence ID" value="KAA3477482.1"/>
    <property type="molecule type" value="Genomic_DNA"/>
</dbReference>
<accession>A0A5B6W9E8</accession>
<evidence type="ECO:0000313" key="1">
    <source>
        <dbReference type="EMBL" id="KAA3477482.1"/>
    </source>
</evidence>
<proteinExistence type="predicted"/>
<dbReference type="Proteomes" id="UP000325315">
    <property type="component" value="Unassembled WGS sequence"/>
</dbReference>
<gene>
    <name evidence="1" type="ORF">EPI10_011367</name>
</gene>
<evidence type="ECO:0000313" key="2">
    <source>
        <dbReference type="Proteomes" id="UP000325315"/>
    </source>
</evidence>
<dbReference type="AlphaFoldDB" id="A0A5B6W9E8"/>
<name>A0A5B6W9E8_9ROSI</name>
<protein>
    <submittedName>
        <fullName evidence="1">Retrotransposon gag protein</fullName>
    </submittedName>
</protein>
<dbReference type="PANTHER" id="PTHR33067:SF39">
    <property type="entry name" value="TRANSCRIPTION FACTOR INTERACTOR AND REGULATOR CCHC(ZN) FAMILY"/>
    <property type="match status" value="1"/>
</dbReference>
<keyword evidence="2" id="KW-1185">Reference proteome</keyword>
<organism evidence="1 2">
    <name type="scientific">Gossypium australe</name>
    <dbReference type="NCBI Taxonomy" id="47621"/>
    <lineage>
        <taxon>Eukaryota</taxon>
        <taxon>Viridiplantae</taxon>
        <taxon>Streptophyta</taxon>
        <taxon>Embryophyta</taxon>
        <taxon>Tracheophyta</taxon>
        <taxon>Spermatophyta</taxon>
        <taxon>Magnoliopsida</taxon>
        <taxon>eudicotyledons</taxon>
        <taxon>Gunneridae</taxon>
        <taxon>Pentapetalae</taxon>
        <taxon>rosids</taxon>
        <taxon>malvids</taxon>
        <taxon>Malvales</taxon>
        <taxon>Malvaceae</taxon>
        <taxon>Malvoideae</taxon>
        <taxon>Gossypium</taxon>
    </lineage>
</organism>
<reference evidence="2" key="1">
    <citation type="journal article" date="2019" name="Plant Biotechnol. J.">
        <title>Genome sequencing of the Australian wild diploid species Gossypium australe highlights disease resistance and delayed gland morphogenesis.</title>
        <authorList>
            <person name="Cai Y."/>
            <person name="Cai X."/>
            <person name="Wang Q."/>
            <person name="Wang P."/>
            <person name="Zhang Y."/>
            <person name="Cai C."/>
            <person name="Xu Y."/>
            <person name="Wang K."/>
            <person name="Zhou Z."/>
            <person name="Wang C."/>
            <person name="Geng S."/>
            <person name="Li B."/>
            <person name="Dong Q."/>
            <person name="Hou Y."/>
            <person name="Wang H."/>
            <person name="Ai P."/>
            <person name="Liu Z."/>
            <person name="Yi F."/>
            <person name="Sun M."/>
            <person name="An G."/>
            <person name="Cheng J."/>
            <person name="Zhang Y."/>
            <person name="Shi Q."/>
            <person name="Xie Y."/>
            <person name="Shi X."/>
            <person name="Chang Y."/>
            <person name="Huang F."/>
            <person name="Chen Y."/>
            <person name="Hong S."/>
            <person name="Mi L."/>
            <person name="Sun Q."/>
            <person name="Zhang L."/>
            <person name="Zhou B."/>
            <person name="Peng R."/>
            <person name="Zhang X."/>
            <person name="Liu F."/>
        </authorList>
    </citation>
    <scope>NUCLEOTIDE SEQUENCE [LARGE SCALE GENOMIC DNA]</scope>
    <source>
        <strain evidence="2">cv. PA1801</strain>
    </source>
</reference>
<comment type="caution">
    <text evidence="1">The sequence shown here is derived from an EMBL/GenBank/DDBJ whole genome shotgun (WGS) entry which is preliminary data.</text>
</comment>
<dbReference type="PANTHER" id="PTHR33067">
    <property type="entry name" value="RNA-DIRECTED DNA POLYMERASE-RELATED"/>
    <property type="match status" value="1"/>
</dbReference>
<dbReference type="OrthoDB" id="778454at2759"/>
<sequence>MLEPRVVEVDESDVAQNKEEFQSKQEVQFKKFLDLLKQLYINISLVEAVEKMSNYVKFMKDIPFKKKRFGEFEIVSLTKECSAFLQNKLPKKMKGLGSFTIPCNIGDSYFERRLTMQVQEDHVTFNVFKSMIFPNVVEEYFVMFEMESLVSIEWELNFVDVPLKRVLMSDPPSGDEEEEYLALLDANSKG</sequence>